<dbReference type="Gene3D" id="3.30.1950.10">
    <property type="entry name" value="wza like domain"/>
    <property type="match status" value="1"/>
</dbReference>
<protein>
    <submittedName>
        <fullName evidence="4">Polysaccharide export outer membrane protein</fullName>
    </submittedName>
</protein>
<dbReference type="AlphaFoldDB" id="A0A7W6FXT1"/>
<comment type="caution">
    <text evidence="4">The sequence shown here is derived from an EMBL/GenBank/DDBJ whole genome shotgun (WGS) entry which is preliminary data.</text>
</comment>
<dbReference type="InterPro" id="IPR003715">
    <property type="entry name" value="Poly_export_N"/>
</dbReference>
<evidence type="ECO:0000313" key="5">
    <source>
        <dbReference type="Proteomes" id="UP000561459"/>
    </source>
</evidence>
<keyword evidence="1" id="KW-0732">Signal</keyword>
<dbReference type="Proteomes" id="UP000561459">
    <property type="component" value="Unassembled WGS sequence"/>
</dbReference>
<dbReference type="PANTHER" id="PTHR33619:SF3">
    <property type="entry name" value="POLYSACCHARIDE EXPORT PROTEIN GFCE-RELATED"/>
    <property type="match status" value="1"/>
</dbReference>
<feature type="domain" description="Polysaccharide export protein N-terminal" evidence="2">
    <location>
        <begin position="65"/>
        <end position="140"/>
    </location>
</feature>
<feature type="domain" description="Soluble ligand binding" evidence="3">
    <location>
        <begin position="146"/>
        <end position="189"/>
    </location>
</feature>
<dbReference type="PANTHER" id="PTHR33619">
    <property type="entry name" value="POLYSACCHARIDE EXPORT PROTEIN GFCE-RELATED"/>
    <property type="match status" value="1"/>
</dbReference>
<dbReference type="Pfam" id="PF02563">
    <property type="entry name" value="Poly_export"/>
    <property type="match status" value="1"/>
</dbReference>
<reference evidence="4 5" key="1">
    <citation type="submission" date="2020-08" db="EMBL/GenBank/DDBJ databases">
        <title>Genomic Encyclopedia of Type Strains, Phase IV (KMG-IV): sequencing the most valuable type-strain genomes for metagenomic binning, comparative biology and taxonomic classification.</title>
        <authorList>
            <person name="Goeker M."/>
        </authorList>
    </citation>
    <scope>NUCLEOTIDE SEQUENCE [LARGE SCALE GENOMIC DNA]</scope>
    <source>
        <strain evidence="4 5">DSM 27568</strain>
    </source>
</reference>
<dbReference type="EMBL" id="JACIDY010000001">
    <property type="protein sequence ID" value="MBB3938432.1"/>
    <property type="molecule type" value="Genomic_DNA"/>
</dbReference>
<name>A0A7W6FXT1_9SPHN</name>
<dbReference type="RefSeq" id="WP_183615399.1">
    <property type="nucleotide sequence ID" value="NZ_JACIDY010000001.1"/>
</dbReference>
<organism evidence="4 5">
    <name type="scientific">Novosphingobium fluoreni</name>
    <dbReference type="NCBI Taxonomy" id="1391222"/>
    <lineage>
        <taxon>Bacteria</taxon>
        <taxon>Pseudomonadati</taxon>
        <taxon>Pseudomonadota</taxon>
        <taxon>Alphaproteobacteria</taxon>
        <taxon>Sphingomonadales</taxon>
        <taxon>Sphingomonadaceae</taxon>
        <taxon>Novosphingobium</taxon>
    </lineage>
</organism>
<dbReference type="Gene3D" id="3.10.560.10">
    <property type="entry name" value="Outer membrane lipoprotein wza domain like"/>
    <property type="match status" value="1"/>
</dbReference>
<dbReference type="InterPro" id="IPR049712">
    <property type="entry name" value="Poly_export"/>
</dbReference>
<dbReference type="GO" id="GO:0015159">
    <property type="term" value="F:polysaccharide transmembrane transporter activity"/>
    <property type="evidence" value="ECO:0007669"/>
    <property type="project" value="InterPro"/>
</dbReference>
<gene>
    <name evidence="4" type="ORF">GGR39_000061</name>
</gene>
<accession>A0A7W6FXT1</accession>
<dbReference type="Pfam" id="PF10531">
    <property type="entry name" value="SLBB"/>
    <property type="match status" value="1"/>
</dbReference>
<proteinExistence type="predicted"/>
<evidence type="ECO:0000259" key="2">
    <source>
        <dbReference type="Pfam" id="PF02563"/>
    </source>
</evidence>
<sequence>MKRRSILIRFGWIVSAEYVQNKGFDIMRAKNTLYRYLGVWAVACLPLPIGGCASTDRQAAPTVAEVREYRLGAGDALRLIFYGEDKLNGEYSIASDGRLALPLIGTIDAGGKTLPQLQEAVRTAYAKGGYLLDPKVAVEILHYRPFFVLGEVNAPGQYPFIPGMTVRQAIATAKGYTYRAQQGSAMITRWGDASEVSYKLSPGTAVNPGDTIRVPERHF</sequence>
<keyword evidence="5" id="KW-1185">Reference proteome</keyword>
<evidence type="ECO:0000259" key="3">
    <source>
        <dbReference type="Pfam" id="PF10531"/>
    </source>
</evidence>
<evidence type="ECO:0000256" key="1">
    <source>
        <dbReference type="ARBA" id="ARBA00022729"/>
    </source>
</evidence>
<evidence type="ECO:0000313" key="4">
    <source>
        <dbReference type="EMBL" id="MBB3938432.1"/>
    </source>
</evidence>
<dbReference type="InterPro" id="IPR019554">
    <property type="entry name" value="Soluble_ligand-bd"/>
</dbReference>